<dbReference type="Pfam" id="PF13466">
    <property type="entry name" value="STAS_2"/>
    <property type="match status" value="1"/>
</dbReference>
<evidence type="ECO:0000313" key="3">
    <source>
        <dbReference type="Proteomes" id="UP001268542"/>
    </source>
</evidence>
<dbReference type="CDD" id="cd07043">
    <property type="entry name" value="STAS_anti-anti-sigma_factors"/>
    <property type="match status" value="1"/>
</dbReference>
<proteinExistence type="predicted"/>
<protein>
    <submittedName>
        <fullName evidence="2">STAS domain-containing protein</fullName>
    </submittedName>
</protein>
<dbReference type="EMBL" id="JAVYII010000010">
    <property type="protein sequence ID" value="MDT9595117.1"/>
    <property type="molecule type" value="Genomic_DNA"/>
</dbReference>
<dbReference type="InterPro" id="IPR036513">
    <property type="entry name" value="STAS_dom_sf"/>
</dbReference>
<dbReference type="Gene3D" id="3.30.750.24">
    <property type="entry name" value="STAS domain"/>
    <property type="match status" value="1"/>
</dbReference>
<name>A0ABU3Q0S0_9ACTN</name>
<comment type="caution">
    <text evidence="2">The sequence shown here is derived from an EMBL/GenBank/DDBJ whole genome shotgun (WGS) entry which is preliminary data.</text>
</comment>
<keyword evidence="3" id="KW-1185">Reference proteome</keyword>
<dbReference type="Proteomes" id="UP001268542">
    <property type="component" value="Unassembled WGS sequence"/>
</dbReference>
<dbReference type="InterPro" id="IPR002645">
    <property type="entry name" value="STAS_dom"/>
</dbReference>
<sequence>MDELSTSAGRSSAAGSRMEILGDGPRLQLVGDLDGRSTYWVRDAVDAAVAAYERVVVDLSEVDNADLTGLRVLAVASWRATHAGRHLLVAGPRPGVRRLMHVSHLARLLEVERLDVPA</sequence>
<dbReference type="PROSITE" id="PS50801">
    <property type="entry name" value="STAS"/>
    <property type="match status" value="1"/>
</dbReference>
<dbReference type="SUPFAM" id="SSF52091">
    <property type="entry name" value="SpoIIaa-like"/>
    <property type="match status" value="1"/>
</dbReference>
<evidence type="ECO:0000259" key="1">
    <source>
        <dbReference type="PROSITE" id="PS50801"/>
    </source>
</evidence>
<organism evidence="2 3">
    <name type="scientific">Nocardioides imazamoxiresistens</name>
    <dbReference type="NCBI Taxonomy" id="3231893"/>
    <lineage>
        <taxon>Bacteria</taxon>
        <taxon>Bacillati</taxon>
        <taxon>Actinomycetota</taxon>
        <taxon>Actinomycetes</taxon>
        <taxon>Propionibacteriales</taxon>
        <taxon>Nocardioidaceae</taxon>
        <taxon>Nocardioides</taxon>
    </lineage>
</organism>
<dbReference type="InterPro" id="IPR058548">
    <property type="entry name" value="MlaB-like_STAS"/>
</dbReference>
<evidence type="ECO:0000313" key="2">
    <source>
        <dbReference type="EMBL" id="MDT9595117.1"/>
    </source>
</evidence>
<gene>
    <name evidence="2" type="ORF">RDV89_18665</name>
</gene>
<accession>A0ABU3Q0S0</accession>
<dbReference type="RefSeq" id="WP_315735547.1">
    <property type="nucleotide sequence ID" value="NZ_JAVYII010000010.1"/>
</dbReference>
<reference evidence="2 3" key="1">
    <citation type="submission" date="2023-08" db="EMBL/GenBank/DDBJ databases">
        <title>Nocardioides seae sp. nov., a bacterium isolated from a soil.</title>
        <authorList>
            <person name="Wang X."/>
        </authorList>
    </citation>
    <scope>NUCLEOTIDE SEQUENCE [LARGE SCALE GENOMIC DNA]</scope>
    <source>
        <strain evidence="2 3">YZH12</strain>
    </source>
</reference>
<feature type="domain" description="STAS" evidence="1">
    <location>
        <begin position="27"/>
        <end position="118"/>
    </location>
</feature>